<feature type="domain" description="FAD-binding PCMH-type" evidence="4">
    <location>
        <begin position="1"/>
        <end position="163"/>
    </location>
</feature>
<dbReference type="GO" id="GO:0071949">
    <property type="term" value="F:FAD binding"/>
    <property type="evidence" value="ECO:0007669"/>
    <property type="project" value="InterPro"/>
</dbReference>
<dbReference type="InterPro" id="IPR036318">
    <property type="entry name" value="FAD-bd_PCMH-like_sf"/>
</dbReference>
<evidence type="ECO:0000256" key="1">
    <source>
        <dbReference type="ARBA" id="ARBA00022630"/>
    </source>
</evidence>
<accession>A0A373FM19</accession>
<name>A0A373FM19_COMTE</name>
<keyword evidence="1" id="KW-0285">Flavoprotein</keyword>
<dbReference type="SUPFAM" id="SSF56176">
    <property type="entry name" value="FAD-binding/transporter-associated domain-like"/>
    <property type="match status" value="1"/>
</dbReference>
<evidence type="ECO:0000256" key="3">
    <source>
        <dbReference type="ARBA" id="ARBA00023002"/>
    </source>
</evidence>
<dbReference type="GO" id="GO:0016491">
    <property type="term" value="F:oxidoreductase activity"/>
    <property type="evidence" value="ECO:0007669"/>
    <property type="project" value="UniProtKB-KW"/>
</dbReference>
<gene>
    <name evidence="5" type="ORF">DZC30_11655</name>
</gene>
<keyword evidence="6" id="KW-1185">Reference proteome</keyword>
<dbReference type="AlphaFoldDB" id="A0A373FM19"/>
<dbReference type="EMBL" id="QURR01000012">
    <property type="protein sequence ID" value="RGE44997.1"/>
    <property type="molecule type" value="Genomic_DNA"/>
</dbReference>
<dbReference type="PANTHER" id="PTHR42659">
    <property type="entry name" value="XANTHINE DEHYDROGENASE SUBUNIT C-RELATED"/>
    <property type="match status" value="1"/>
</dbReference>
<dbReference type="InterPro" id="IPR002346">
    <property type="entry name" value="Mopterin_DH_FAD-bd"/>
</dbReference>
<dbReference type="InterPro" id="IPR016169">
    <property type="entry name" value="FAD-bd_PCMH_sub2"/>
</dbReference>
<dbReference type="OrthoDB" id="9814706at2"/>
<evidence type="ECO:0000313" key="6">
    <source>
        <dbReference type="Proteomes" id="UP000261948"/>
    </source>
</evidence>
<keyword evidence="2" id="KW-0274">FAD</keyword>
<protein>
    <submittedName>
        <fullName evidence="5">Molybdopterin dehydrogenase</fullName>
    </submittedName>
</protein>
<evidence type="ECO:0000259" key="4">
    <source>
        <dbReference type="PROSITE" id="PS51387"/>
    </source>
</evidence>
<dbReference type="Pfam" id="PF00941">
    <property type="entry name" value="FAD_binding_5"/>
    <property type="match status" value="1"/>
</dbReference>
<dbReference type="Gene3D" id="3.30.465.10">
    <property type="match status" value="1"/>
</dbReference>
<dbReference type="PROSITE" id="PS51387">
    <property type="entry name" value="FAD_PCMH"/>
    <property type="match status" value="1"/>
</dbReference>
<keyword evidence="3" id="KW-0560">Oxidoreductase</keyword>
<comment type="caution">
    <text evidence="5">The sequence shown here is derived from an EMBL/GenBank/DDBJ whole genome shotgun (WGS) entry which is preliminary data.</text>
</comment>
<sequence length="265" mass="28411">MHICHPSSPQAAQSLANRLGSKACFIAGGTLLQQGWDESRLAPPGTQFINIQHWPQTQQIELQDGHLRIGAGVRLEAARTHALVAEHAPLLAQTIAQLGAMGVRRLGTLGGNIGWGEGDCCPLLLAMDTQVELADGSLHALAEVMQHKTRPLMVAFWLPVPAAENNAPLVFEKIGYRAAFSPARLRMAMRWNQADKGCAVDRIAAAAPGLPVHRLGATEKLLAYAQELSIRPTVADIRTTCQQTLPPELATMASRVIAGHCGLLV</sequence>
<evidence type="ECO:0000313" key="5">
    <source>
        <dbReference type="EMBL" id="RGE44997.1"/>
    </source>
</evidence>
<dbReference type="PANTHER" id="PTHR42659:SF2">
    <property type="entry name" value="XANTHINE DEHYDROGENASE SUBUNIT C-RELATED"/>
    <property type="match status" value="1"/>
</dbReference>
<reference evidence="5 6" key="1">
    <citation type="submission" date="2018-08" db="EMBL/GenBank/DDBJ databases">
        <title>Comamonas testosteroni strain SWCO2.</title>
        <authorList>
            <person name="Jiang N."/>
            <person name="Zhang X.Z."/>
        </authorList>
    </citation>
    <scope>NUCLEOTIDE SEQUENCE [LARGE SCALE GENOMIC DNA]</scope>
    <source>
        <strain evidence="5 6">SWCO2</strain>
    </source>
</reference>
<dbReference type="Proteomes" id="UP000261948">
    <property type="component" value="Unassembled WGS sequence"/>
</dbReference>
<proteinExistence type="predicted"/>
<dbReference type="InterPro" id="IPR016166">
    <property type="entry name" value="FAD-bd_PCMH"/>
</dbReference>
<dbReference type="InterPro" id="IPR051312">
    <property type="entry name" value="Diverse_Substr_Oxidored"/>
</dbReference>
<evidence type="ECO:0000256" key="2">
    <source>
        <dbReference type="ARBA" id="ARBA00022827"/>
    </source>
</evidence>
<organism evidence="5 6">
    <name type="scientific">Comamonas testosteroni</name>
    <name type="common">Pseudomonas testosteroni</name>
    <dbReference type="NCBI Taxonomy" id="285"/>
    <lineage>
        <taxon>Bacteria</taxon>
        <taxon>Pseudomonadati</taxon>
        <taxon>Pseudomonadota</taxon>
        <taxon>Betaproteobacteria</taxon>
        <taxon>Burkholderiales</taxon>
        <taxon>Comamonadaceae</taxon>
        <taxon>Comamonas</taxon>
    </lineage>
</organism>